<sequence length="181" mass="20945">KMKKILLIVMFISGVLYAQNEAYDALNVLEPLIGKWQTKEMSYGFFEGLPDNTEMVTSNEYKWITEKSAILETWEAYTTDGKQKINHGSILYYLDPATKSIRTKHFGYDGKVYWTGNGRIENRKNSLAIHIEELTINGTHTAYTNEIRIINNDTYQSQFVNINQGGKPIEDHPNRNFKRVK</sequence>
<accession>A0A383BBC8</accession>
<feature type="non-terminal residue" evidence="1">
    <location>
        <position position="1"/>
    </location>
</feature>
<evidence type="ECO:0000313" key="1">
    <source>
        <dbReference type="EMBL" id="SVE17089.1"/>
    </source>
</evidence>
<protein>
    <recommendedName>
        <fullName evidence="2">THAP4-like heme-binding beta-barrel domain-containing protein</fullName>
    </recommendedName>
</protein>
<organism evidence="1">
    <name type="scientific">marine metagenome</name>
    <dbReference type="NCBI Taxonomy" id="408172"/>
    <lineage>
        <taxon>unclassified sequences</taxon>
        <taxon>metagenomes</taxon>
        <taxon>ecological metagenomes</taxon>
    </lineage>
</organism>
<dbReference type="AlphaFoldDB" id="A0A383BBC8"/>
<evidence type="ECO:0008006" key="2">
    <source>
        <dbReference type="Google" id="ProtNLM"/>
    </source>
</evidence>
<dbReference type="EMBL" id="UINC01198915">
    <property type="protein sequence ID" value="SVE17089.1"/>
    <property type="molecule type" value="Genomic_DNA"/>
</dbReference>
<name>A0A383BBC8_9ZZZZ</name>
<reference evidence="1" key="1">
    <citation type="submission" date="2018-05" db="EMBL/GenBank/DDBJ databases">
        <authorList>
            <person name="Lanie J.A."/>
            <person name="Ng W.-L."/>
            <person name="Kazmierczak K.M."/>
            <person name="Andrzejewski T.M."/>
            <person name="Davidsen T.M."/>
            <person name="Wayne K.J."/>
            <person name="Tettelin H."/>
            <person name="Glass J.I."/>
            <person name="Rusch D."/>
            <person name="Podicherti R."/>
            <person name="Tsui H.-C.T."/>
            <person name="Winkler M.E."/>
        </authorList>
    </citation>
    <scope>NUCLEOTIDE SEQUENCE</scope>
</reference>
<gene>
    <name evidence="1" type="ORF">METZ01_LOCUS469943</name>
</gene>
<proteinExistence type="predicted"/>